<comment type="similarity">
    <text evidence="2">Belongs to the bile acid:sodium symporter (BASS) (TC 2.A.28) family.</text>
</comment>
<sequence length="377" mass="40830">MCIKVRTITSYCHCYAVNVFVSYLLCGTGENRKHTALGRAKMNVTEVYVGIANINTQGNLSGNGSMGVLSIPSSLNKVINIFTVVILFITMISLGCTMEISKIKTHLFKPKGVAIALLAQFGIMPLTAFSLAKLLQMDPVKAVTVLICGCCPGGSLSNIFSLAIKGDMNLSIVMTTCSCIAALVLMPLLLYIYSQGFHGLENAVPYVGIISALASTLVPCAVGIAINHYKPNYSSLVKKAGLSILIISGIIVFSLSGVVVKDILWMVLTPDVLAVAALMPLIGFMLGYIMSVICRLSPQCSRTVSMETGCQNIQLCITILKVAFSPEVIGPMFLFPLIYYTFQCTEALILTLSFRCYQAFKPPAEGKWHRWLCVFVE</sequence>
<evidence type="ECO:0000256" key="22">
    <source>
        <dbReference type="ARBA" id="ARBA00049276"/>
    </source>
</evidence>
<comment type="catalytic activity">
    <reaction evidence="23">
        <text>taurohyocholate(out) + 2 Na(+)(out) = taurohyocholate(in) + 2 Na(+)(in)</text>
        <dbReference type="Rhea" id="RHEA:72171"/>
        <dbReference type="ChEBI" id="CHEBI:29101"/>
        <dbReference type="ChEBI" id="CHEBI:58874"/>
    </reaction>
</comment>
<keyword evidence="12" id="KW-0325">Glycoprotein</keyword>
<evidence type="ECO:0000256" key="14">
    <source>
        <dbReference type="ARBA" id="ARBA00034215"/>
    </source>
</evidence>
<comment type="catalytic activity">
    <reaction evidence="24">
        <text>taurohyodeoxycholate(out) + 2 Na(+)(out) = taurohyodeoxycholate(in) + 2 Na(+)(in)</text>
        <dbReference type="Rhea" id="RHEA:72167"/>
        <dbReference type="ChEBI" id="CHEBI:29101"/>
        <dbReference type="ChEBI" id="CHEBI:191407"/>
    </reaction>
</comment>
<evidence type="ECO:0000256" key="11">
    <source>
        <dbReference type="ARBA" id="ARBA00023136"/>
    </source>
</evidence>
<evidence type="ECO:0000256" key="1">
    <source>
        <dbReference type="ARBA" id="ARBA00004651"/>
    </source>
</evidence>
<keyword evidence="10" id="KW-0406">Ion transport</keyword>
<evidence type="ECO:0000256" key="3">
    <source>
        <dbReference type="ARBA" id="ARBA00022448"/>
    </source>
</evidence>
<dbReference type="Proteomes" id="UP000694565">
    <property type="component" value="Unplaced"/>
</dbReference>
<keyword evidence="8" id="KW-0915">Sodium</keyword>
<comment type="catalytic activity">
    <reaction evidence="15">
        <text>cholate(out) + 2 Na(+)(out) = cholate(in) + 2 Na(+)(in)</text>
        <dbReference type="Rhea" id="RHEA:71911"/>
        <dbReference type="ChEBI" id="CHEBI:29101"/>
        <dbReference type="ChEBI" id="CHEBI:29747"/>
    </reaction>
</comment>
<dbReference type="InterPro" id="IPR004710">
    <property type="entry name" value="Bilac:Na_transpt"/>
</dbReference>
<evidence type="ECO:0000256" key="12">
    <source>
        <dbReference type="ARBA" id="ARBA00023180"/>
    </source>
</evidence>
<evidence type="ECO:0000256" key="20">
    <source>
        <dbReference type="ARBA" id="ARBA00048327"/>
    </source>
</evidence>
<keyword evidence="5 32" id="KW-0812">Transmembrane</keyword>
<dbReference type="InterPro" id="IPR038770">
    <property type="entry name" value="Na+/solute_symporter_sf"/>
</dbReference>
<keyword evidence="11 32" id="KW-0472">Membrane</keyword>
<keyword evidence="9" id="KW-0445">Lipid transport</keyword>
<dbReference type="Ensembl" id="ENSCLMT00005029951.1">
    <property type="protein sequence ID" value="ENSCLMP00005028685.1"/>
    <property type="gene ID" value="ENSCLMG00005013977.1"/>
</dbReference>
<evidence type="ECO:0000256" key="16">
    <source>
        <dbReference type="ARBA" id="ARBA00047311"/>
    </source>
</evidence>
<evidence type="ECO:0000256" key="25">
    <source>
        <dbReference type="ARBA" id="ARBA00052405"/>
    </source>
</evidence>
<evidence type="ECO:0000256" key="6">
    <source>
        <dbReference type="ARBA" id="ARBA00022847"/>
    </source>
</evidence>
<keyword evidence="7 32" id="KW-1133">Transmembrane helix</keyword>
<feature type="transmembrane region" description="Helical" evidence="32">
    <location>
        <begin position="112"/>
        <end position="131"/>
    </location>
</feature>
<evidence type="ECO:0000256" key="21">
    <source>
        <dbReference type="ARBA" id="ARBA00048338"/>
    </source>
</evidence>
<evidence type="ECO:0000256" key="2">
    <source>
        <dbReference type="ARBA" id="ARBA00006528"/>
    </source>
</evidence>
<evidence type="ECO:0000256" key="5">
    <source>
        <dbReference type="ARBA" id="ARBA00022692"/>
    </source>
</evidence>
<evidence type="ECO:0000256" key="13">
    <source>
        <dbReference type="ARBA" id="ARBA00023201"/>
    </source>
</evidence>
<comment type="catalytic activity">
    <reaction evidence="19">
        <text>tauro-beta-muricholate(out) + 2 Na(+)(out) = tauro-beta-muricholate(in) + 2 Na(+)(in)</text>
        <dbReference type="Rhea" id="RHEA:72179"/>
        <dbReference type="ChEBI" id="CHEBI:29101"/>
        <dbReference type="ChEBI" id="CHEBI:133064"/>
    </reaction>
</comment>
<comment type="catalytic activity">
    <reaction evidence="14">
        <text>glycocholate(out) + 2 Na(+)(out) = glycocholate(in) + 2 Na(+)(in)</text>
        <dbReference type="Rhea" id="RHEA:71935"/>
        <dbReference type="ChEBI" id="CHEBI:29101"/>
        <dbReference type="ChEBI" id="CHEBI:29746"/>
    </reaction>
</comment>
<comment type="function">
    <text evidence="26">As a major transporter of conjugated bile salts from plasma into the hepatocyte, it plays a key role in the enterohepatic circulation of bile salts necessary for the solubilization and absorption of dietary fat and fat-soluble vitamins. It is strictly dependent on the extracellular presence of sodium. It exhibits broad substrate specificity and transports various bile acids, such as taurocholate, cholate, as well as non-bile acid organic compounds, such as estrone sulfate. Works collaboratively with the ileal transporter (NTCP2), the organic solute transporter (OST), and the bile salt export pump (BSEP), to ensure efficacious biological recycling of bile acids during enterohepatic circulation.</text>
</comment>
<evidence type="ECO:0000256" key="23">
    <source>
        <dbReference type="ARBA" id="ARBA00051799"/>
    </source>
</evidence>
<evidence type="ECO:0000256" key="15">
    <source>
        <dbReference type="ARBA" id="ARBA00034231"/>
    </source>
</evidence>
<evidence type="ECO:0000256" key="7">
    <source>
        <dbReference type="ARBA" id="ARBA00022989"/>
    </source>
</evidence>
<evidence type="ECO:0000256" key="28">
    <source>
        <dbReference type="ARBA" id="ARBA00075177"/>
    </source>
</evidence>
<feature type="transmembrane region" description="Helical" evidence="32">
    <location>
        <begin position="171"/>
        <end position="194"/>
    </location>
</feature>
<comment type="catalytic activity">
    <reaction evidence="18">
        <text>taurodeoxycholate(out) + 2 Na(+)(out) = taurodeoxycholate(in) + 2 Na(+)(in)</text>
        <dbReference type="Rhea" id="RHEA:72087"/>
        <dbReference type="ChEBI" id="CHEBI:29101"/>
        <dbReference type="ChEBI" id="CHEBI:36261"/>
    </reaction>
</comment>
<keyword evidence="4" id="KW-1003">Cell membrane</keyword>
<reference evidence="33" key="1">
    <citation type="submission" date="2025-08" db="UniProtKB">
        <authorList>
            <consortium name="Ensembl"/>
        </authorList>
    </citation>
    <scope>IDENTIFICATION</scope>
</reference>
<dbReference type="GO" id="GO:0005886">
    <property type="term" value="C:plasma membrane"/>
    <property type="evidence" value="ECO:0007669"/>
    <property type="project" value="UniProtKB-SubCell"/>
</dbReference>
<evidence type="ECO:0000256" key="32">
    <source>
        <dbReference type="SAM" id="Phobius"/>
    </source>
</evidence>
<keyword evidence="3" id="KW-0813">Transport</keyword>
<keyword evidence="34" id="KW-1185">Reference proteome</keyword>
<dbReference type="Gene3D" id="1.20.1530.20">
    <property type="match status" value="1"/>
</dbReference>
<evidence type="ECO:0000313" key="34">
    <source>
        <dbReference type="Proteomes" id="UP000694565"/>
    </source>
</evidence>
<organism evidence="33 34">
    <name type="scientific">Cyclopterus lumpus</name>
    <name type="common">Lumpsucker</name>
    <dbReference type="NCBI Taxonomy" id="8103"/>
    <lineage>
        <taxon>Eukaryota</taxon>
        <taxon>Metazoa</taxon>
        <taxon>Chordata</taxon>
        <taxon>Craniata</taxon>
        <taxon>Vertebrata</taxon>
        <taxon>Euteleostomi</taxon>
        <taxon>Actinopterygii</taxon>
        <taxon>Neopterygii</taxon>
        <taxon>Teleostei</taxon>
        <taxon>Neoteleostei</taxon>
        <taxon>Acanthomorphata</taxon>
        <taxon>Eupercaria</taxon>
        <taxon>Perciformes</taxon>
        <taxon>Cottioidei</taxon>
        <taxon>Cottales</taxon>
        <taxon>Cyclopteridae</taxon>
        <taxon>Cyclopterus</taxon>
    </lineage>
</organism>
<evidence type="ECO:0000256" key="8">
    <source>
        <dbReference type="ARBA" id="ARBA00023053"/>
    </source>
</evidence>
<evidence type="ECO:0000256" key="29">
    <source>
        <dbReference type="ARBA" id="ARBA00075246"/>
    </source>
</evidence>
<evidence type="ECO:0000313" key="33">
    <source>
        <dbReference type="Ensembl" id="ENSCLMP00005028685.1"/>
    </source>
</evidence>
<comment type="catalytic activity">
    <reaction evidence="25">
        <text>estrone 3-sulfate(out) + 2 Na(+)(out) = estrone 3-sulfate(in) + 2 Na(+)(in)</text>
        <dbReference type="Rhea" id="RHEA:71083"/>
        <dbReference type="ChEBI" id="CHEBI:29101"/>
        <dbReference type="ChEBI" id="CHEBI:60050"/>
    </reaction>
</comment>
<comment type="catalytic activity">
    <reaction evidence="22">
        <text>tauronorcholate(out) + 2 Na(+)(out) = tauronorcholate(in) + 2 Na(+)(in)</text>
        <dbReference type="Rhea" id="RHEA:71915"/>
        <dbReference type="ChEBI" id="CHEBI:29101"/>
        <dbReference type="ChEBI" id="CHEBI:191405"/>
    </reaction>
</comment>
<keyword evidence="13" id="KW-0739">Sodium transport</keyword>
<dbReference type="AlphaFoldDB" id="A0A8C2ZKP6"/>
<dbReference type="PANTHER" id="PTHR10361:SF40">
    <property type="entry name" value="HEPATIC SODIUM_BILE ACID COTRANSPORTER"/>
    <property type="match status" value="1"/>
</dbReference>
<evidence type="ECO:0000256" key="18">
    <source>
        <dbReference type="ARBA" id="ARBA00047743"/>
    </source>
</evidence>
<feature type="transmembrane region" description="Helical" evidence="32">
    <location>
        <begin position="143"/>
        <end position="164"/>
    </location>
</feature>
<accession>A0A8C2ZKP6</accession>
<feature type="transmembrane region" description="Helical" evidence="32">
    <location>
        <begin position="78"/>
        <end position="100"/>
    </location>
</feature>
<dbReference type="Pfam" id="PF01758">
    <property type="entry name" value="SBF"/>
    <property type="match status" value="1"/>
</dbReference>
<evidence type="ECO:0000256" key="26">
    <source>
        <dbReference type="ARBA" id="ARBA00056510"/>
    </source>
</evidence>
<reference evidence="33" key="2">
    <citation type="submission" date="2025-09" db="UniProtKB">
        <authorList>
            <consortium name="Ensembl"/>
        </authorList>
    </citation>
    <scope>IDENTIFICATION</scope>
</reference>
<dbReference type="PANTHER" id="PTHR10361">
    <property type="entry name" value="SODIUM-BILE ACID COTRANSPORTER"/>
    <property type="match status" value="1"/>
</dbReference>
<feature type="transmembrane region" description="Helical" evidence="32">
    <location>
        <begin position="241"/>
        <end position="260"/>
    </location>
</feature>
<comment type="subcellular location">
    <subcellularLocation>
        <location evidence="1">Cell membrane</location>
        <topology evidence="1">Multi-pass membrane protein</topology>
    </subcellularLocation>
</comment>
<dbReference type="FunFam" id="1.20.1530.20:FF:000016">
    <property type="entry name" value="Solute carrier family 10 member 1"/>
    <property type="match status" value="1"/>
</dbReference>
<feature type="transmembrane region" description="Helical" evidence="32">
    <location>
        <begin position="206"/>
        <end position="229"/>
    </location>
</feature>
<proteinExistence type="inferred from homology"/>
<evidence type="ECO:0000256" key="24">
    <source>
        <dbReference type="ARBA" id="ARBA00052374"/>
    </source>
</evidence>
<feature type="transmembrane region" description="Helical" evidence="32">
    <location>
        <begin position="272"/>
        <end position="296"/>
    </location>
</feature>
<evidence type="ECO:0000256" key="9">
    <source>
        <dbReference type="ARBA" id="ARBA00023055"/>
    </source>
</evidence>
<comment type="catalytic activity">
    <reaction evidence="20">
        <text>taurocholate(out) + 2 Na(+)(out) = taurocholate(in) + 2 Na(+)(in)</text>
        <dbReference type="Rhea" id="RHEA:71875"/>
        <dbReference type="ChEBI" id="CHEBI:29101"/>
        <dbReference type="ChEBI" id="CHEBI:36257"/>
    </reaction>
</comment>
<comment type="catalytic activity">
    <reaction evidence="16">
        <text>tauroallocholate(out) + 2 Na(+)(out) = tauroallocholate(in) + 2 Na(+)(in)</text>
        <dbReference type="Rhea" id="RHEA:51840"/>
        <dbReference type="ChEBI" id="CHEBI:29101"/>
        <dbReference type="ChEBI" id="CHEBI:191406"/>
    </reaction>
</comment>
<dbReference type="GO" id="GO:0008508">
    <property type="term" value="F:bile acid:sodium symporter activity"/>
    <property type="evidence" value="ECO:0007669"/>
    <property type="project" value="TreeGrafter"/>
</dbReference>
<evidence type="ECO:0000256" key="10">
    <source>
        <dbReference type="ARBA" id="ARBA00023065"/>
    </source>
</evidence>
<evidence type="ECO:0000256" key="30">
    <source>
        <dbReference type="ARBA" id="ARBA00078029"/>
    </source>
</evidence>
<keyword evidence="6" id="KW-0769">Symport</keyword>
<comment type="catalytic activity">
    <reaction evidence="21">
        <text>taurochenodeoxycholate(out) + 2 Na(+)(out) = taurochenodeoxycholate(in) + 2 Na(+)(in)</text>
        <dbReference type="Rhea" id="RHEA:71923"/>
        <dbReference type="ChEBI" id="CHEBI:9407"/>
        <dbReference type="ChEBI" id="CHEBI:29101"/>
    </reaction>
</comment>
<dbReference type="InterPro" id="IPR002657">
    <property type="entry name" value="BilAc:Na_symport/Acr3"/>
</dbReference>
<evidence type="ECO:0000256" key="19">
    <source>
        <dbReference type="ARBA" id="ARBA00048013"/>
    </source>
</evidence>
<evidence type="ECO:0000256" key="31">
    <source>
        <dbReference type="ARBA" id="ARBA00082917"/>
    </source>
</evidence>
<name>A0A8C2ZKP6_CYCLU</name>
<evidence type="ECO:0000256" key="27">
    <source>
        <dbReference type="ARBA" id="ARBA00073206"/>
    </source>
</evidence>
<evidence type="ECO:0000256" key="4">
    <source>
        <dbReference type="ARBA" id="ARBA00022475"/>
    </source>
</evidence>
<evidence type="ECO:0000256" key="17">
    <source>
        <dbReference type="ARBA" id="ARBA00047596"/>
    </source>
</evidence>
<dbReference type="GeneTree" id="ENSGT00950000182808"/>
<protein>
    <recommendedName>
        <fullName evidence="27">Hepatic sodium/bile acid cotransporter</fullName>
    </recommendedName>
    <alternativeName>
        <fullName evidence="29">Na(+)/bile acid cotransporter</fullName>
    </alternativeName>
    <alternativeName>
        <fullName evidence="28">Na(+)/taurocholate transport protein</fullName>
    </alternativeName>
    <alternativeName>
        <fullName evidence="30">Sodium/taurocholate cotransporting polypeptide</fullName>
    </alternativeName>
    <alternativeName>
        <fullName evidence="31">Solute carrier family 10 member 1</fullName>
    </alternativeName>
</protein>
<comment type="catalytic activity">
    <reaction evidence="17">
        <text>tauroursodeoxycholate(out) + 2 Na(+)(out) = tauroursodeoxycholate(in) + 2 Na(+)(in)</text>
        <dbReference type="Rhea" id="RHEA:71927"/>
        <dbReference type="ChEBI" id="CHEBI:29101"/>
        <dbReference type="ChEBI" id="CHEBI:132028"/>
    </reaction>
</comment>